<dbReference type="InterPro" id="IPR006626">
    <property type="entry name" value="PbH1"/>
</dbReference>
<dbReference type="SMART" id="SM00710">
    <property type="entry name" value="PbH1"/>
    <property type="match status" value="15"/>
</dbReference>
<dbReference type="InterPro" id="IPR007742">
    <property type="entry name" value="NosD_dom"/>
</dbReference>
<dbReference type="Gene3D" id="2.160.20.10">
    <property type="entry name" value="Single-stranded right-handed beta-helix, Pectin lyase-like"/>
    <property type="match status" value="1"/>
</dbReference>
<reference evidence="3" key="1">
    <citation type="journal article" date="2018" name="Genome Announc.">
        <title>Complete Genome Sequence of the Methanococcus maripaludis Type Strain JJ (DSM 2067), a Model for Selenoprotein Synthesis in Archaea.</title>
        <authorList>
            <person name="Poehlein A."/>
            <person name="Heym D."/>
            <person name="Quitzke V."/>
            <person name="Fersch J."/>
            <person name="Daniel R."/>
            <person name="Rother M."/>
        </authorList>
    </citation>
    <scope>NUCLEOTIDE SEQUENCE [LARGE SCALE GENOMIC DNA]</scope>
    <source>
        <strain evidence="3">DSM 2067</strain>
    </source>
</reference>
<sequence>MDINYDLEQSDFDSGTVSISYPGTYYLTENVNITGLNGINITGENITIEGNGFSINGSGSGTYFINVENSKNITIQNIASNGFSYGVYFHDTDSSKVENSVINSTSIAVDIANSYELTILRNTLTANSSVGTVYCIYSLDSMINTTIMENTITGTTDALTEAYGIYSYIHMINSTISENNITANSAYHSISFYVDGYIQDSTITGNNITANTNGEYSVGLWAKGYIQDSTITGNIINTDAPSNSMGICVYDDIVNTNISKNVISAISEAVDTYGIYDYGSILTSTITGNNITVNSSNKNAYGIYAYENIATNTISGNTLKGEGVTESYGIFCNDDFTNTIMANNTITLTGNKPCGLYPNSDFNNNELYGNNFTISGSQAFGIYLSGDSGNYEFYDNNITVAGEGSEAIKLSYWLSGPNSNIYRNNITSEQSYAIDIIHCQGVRFYQNNIDGLINNGTNNYFVSSENITYYYNGNPYSGVLGNYWAGYLEADTNGDGIIDTPYTENYTNDTKPLAGIWGVDLTSNAPKVDYNDGMIHITEENFTSVSPYTGGGSAYVVITTPGYYILDCDYVNDSSIYKFIVIESDNVTFDGNNHWLNKTGDYVVYSNTENMLENVTVKNLMTSSSIYITASNSNVSSNTAQYVGVYGEYNTISSNTAYDVEVSGEYNTISTNTVENRFYLAYDDGLNNSIIFNNTVNSIELIGDNNKISSNTVDYIDMEGDWEYLSNNNTISSNIITDYIYVYGDYNTLANNTVEDEIYTCGLYTIISSNTVTNSSDYAIDFDGEGEGAYATVFNNTVLASEYGIRLDDCDEDYSNISYNTVYSSEYPLIIGDEVTGCNIYLNNFIYTDTVNISGITPGETGKNSFLSPFKIEYKYNGNSYSNFLGNYWSDYSGTDADANGIGDTYYLYGCDDESDYLENDTAPLIGMWGIDLIPYTPVTTHTTRSSGGGGRSYDSDISDEIDSKVIKNFVSSATVLFGNEIDQQFAEELRERIQNAEGFKISGNAVIVGGPKANPFAREYNDQFEMPISNDYPGENKGVIQVMTIQDNSGKIVKSYTIVYIAGSDRLGTQAALEYFKTLDELPDGPIMVEWTANGPVVVE</sequence>
<protein>
    <submittedName>
        <fullName evidence="2">Periplasmic copper-binding protein NosD</fullName>
    </submittedName>
</protein>
<dbReference type="AlphaFoldDB" id="A0A2L1C9J3"/>
<dbReference type="SUPFAM" id="SSF51126">
    <property type="entry name" value="Pectin lyase-like"/>
    <property type="match status" value="4"/>
</dbReference>
<dbReference type="Proteomes" id="UP000239462">
    <property type="component" value="Chromosome"/>
</dbReference>
<organism evidence="2 3">
    <name type="scientific">Methanococcus maripaludis</name>
    <name type="common">Methanococcus deltae</name>
    <dbReference type="NCBI Taxonomy" id="39152"/>
    <lineage>
        <taxon>Archaea</taxon>
        <taxon>Methanobacteriati</taxon>
        <taxon>Methanobacteriota</taxon>
        <taxon>Methanomada group</taxon>
        <taxon>Methanococci</taxon>
        <taxon>Methanococcales</taxon>
        <taxon>Methanococcaceae</taxon>
        <taxon>Methanococcus</taxon>
    </lineage>
</organism>
<name>A0A2L1C9J3_METMI</name>
<evidence type="ECO:0000313" key="3">
    <source>
        <dbReference type="Proteomes" id="UP000239462"/>
    </source>
</evidence>
<dbReference type="EMBL" id="CP026606">
    <property type="protein sequence ID" value="AVB76017.1"/>
    <property type="molecule type" value="Genomic_DNA"/>
</dbReference>
<dbReference type="Pfam" id="PF05048">
    <property type="entry name" value="NosD"/>
    <property type="match status" value="1"/>
</dbReference>
<gene>
    <name evidence="2" type="ORF">MMJJ_06010</name>
</gene>
<evidence type="ECO:0000259" key="1">
    <source>
        <dbReference type="Pfam" id="PF05048"/>
    </source>
</evidence>
<dbReference type="InterPro" id="IPR012334">
    <property type="entry name" value="Pectin_lyas_fold"/>
</dbReference>
<dbReference type="InterPro" id="IPR011050">
    <property type="entry name" value="Pectin_lyase_fold/virulence"/>
</dbReference>
<accession>A0A2L1C9J3</accession>
<evidence type="ECO:0000313" key="2">
    <source>
        <dbReference type="EMBL" id="AVB76017.1"/>
    </source>
</evidence>
<dbReference type="KEGG" id="mmad:MMJJ_06010"/>
<feature type="domain" description="Periplasmic copper-binding protein NosD beta helix" evidence="1">
    <location>
        <begin position="695"/>
        <end position="894"/>
    </location>
</feature>
<proteinExistence type="predicted"/>